<evidence type="ECO:0000256" key="2">
    <source>
        <dbReference type="ARBA" id="ARBA00022527"/>
    </source>
</evidence>
<comment type="catalytic activity">
    <reaction evidence="7">
        <text>L-threonyl-[protein] + ATP = O-phospho-L-threonyl-[protein] + ADP + H(+)</text>
        <dbReference type="Rhea" id="RHEA:46608"/>
        <dbReference type="Rhea" id="RHEA-COMP:11060"/>
        <dbReference type="Rhea" id="RHEA-COMP:11605"/>
        <dbReference type="ChEBI" id="CHEBI:15378"/>
        <dbReference type="ChEBI" id="CHEBI:30013"/>
        <dbReference type="ChEBI" id="CHEBI:30616"/>
        <dbReference type="ChEBI" id="CHEBI:61977"/>
        <dbReference type="ChEBI" id="CHEBI:456216"/>
        <dbReference type="EC" id="2.7.11.1"/>
    </reaction>
</comment>
<dbReference type="Gene3D" id="1.10.510.10">
    <property type="entry name" value="Transferase(Phosphotransferase) domain 1"/>
    <property type="match status" value="1"/>
</dbReference>
<evidence type="ECO:0000256" key="9">
    <source>
        <dbReference type="SAM" id="Coils"/>
    </source>
</evidence>
<feature type="region of interest" description="Disordered" evidence="10">
    <location>
        <begin position="455"/>
        <end position="544"/>
    </location>
</feature>
<reference evidence="12 13" key="1">
    <citation type="submission" date="2024-11" db="EMBL/GenBank/DDBJ databases">
        <title>A near-complete genome assembly of Cinchona calisaya.</title>
        <authorList>
            <person name="Lian D.C."/>
            <person name="Zhao X.W."/>
            <person name="Wei L."/>
        </authorList>
    </citation>
    <scope>NUCLEOTIDE SEQUENCE [LARGE SCALE GENOMIC DNA]</scope>
    <source>
        <tissue evidence="12">Nenye</tissue>
    </source>
</reference>
<dbReference type="CDD" id="cd13983">
    <property type="entry name" value="STKc_WNK"/>
    <property type="match status" value="1"/>
</dbReference>
<dbReference type="FunFam" id="3.10.20.90:FF:000252">
    <property type="entry name" value="Probable serine/threonine-protein kinase WNK3"/>
    <property type="match status" value="1"/>
</dbReference>
<evidence type="ECO:0000256" key="10">
    <source>
        <dbReference type="SAM" id="MobiDB-lite"/>
    </source>
</evidence>
<evidence type="ECO:0000256" key="1">
    <source>
        <dbReference type="ARBA" id="ARBA00012513"/>
    </source>
</evidence>
<feature type="compositionally biased region" description="Acidic residues" evidence="10">
    <location>
        <begin position="7"/>
        <end position="22"/>
    </location>
</feature>
<protein>
    <recommendedName>
        <fullName evidence="1">non-specific serine/threonine protein kinase</fullName>
        <ecNumber evidence="1">2.7.11.1</ecNumber>
    </recommendedName>
</protein>
<evidence type="ECO:0000256" key="5">
    <source>
        <dbReference type="ARBA" id="ARBA00022777"/>
    </source>
</evidence>
<feature type="coiled-coil region" evidence="9">
    <location>
        <begin position="568"/>
        <end position="595"/>
    </location>
</feature>
<comment type="catalytic activity">
    <reaction evidence="8">
        <text>L-seryl-[protein] + ATP = O-phospho-L-seryl-[protein] + ADP + H(+)</text>
        <dbReference type="Rhea" id="RHEA:17989"/>
        <dbReference type="Rhea" id="RHEA-COMP:9863"/>
        <dbReference type="Rhea" id="RHEA-COMP:11604"/>
        <dbReference type="ChEBI" id="CHEBI:15378"/>
        <dbReference type="ChEBI" id="CHEBI:29999"/>
        <dbReference type="ChEBI" id="CHEBI:30616"/>
        <dbReference type="ChEBI" id="CHEBI:83421"/>
        <dbReference type="ChEBI" id="CHEBI:456216"/>
        <dbReference type="EC" id="2.7.11.1"/>
    </reaction>
</comment>
<dbReference type="PROSITE" id="PS00108">
    <property type="entry name" value="PROTEIN_KINASE_ST"/>
    <property type="match status" value="1"/>
</dbReference>
<dbReference type="Pfam" id="PF12202">
    <property type="entry name" value="OSR1_C"/>
    <property type="match status" value="1"/>
</dbReference>
<evidence type="ECO:0000256" key="3">
    <source>
        <dbReference type="ARBA" id="ARBA00022679"/>
    </source>
</evidence>
<organism evidence="12 13">
    <name type="scientific">Cinchona calisaya</name>
    <dbReference type="NCBI Taxonomy" id="153742"/>
    <lineage>
        <taxon>Eukaryota</taxon>
        <taxon>Viridiplantae</taxon>
        <taxon>Streptophyta</taxon>
        <taxon>Embryophyta</taxon>
        <taxon>Tracheophyta</taxon>
        <taxon>Spermatophyta</taxon>
        <taxon>Magnoliopsida</taxon>
        <taxon>eudicotyledons</taxon>
        <taxon>Gunneridae</taxon>
        <taxon>Pentapetalae</taxon>
        <taxon>asterids</taxon>
        <taxon>lamiids</taxon>
        <taxon>Gentianales</taxon>
        <taxon>Rubiaceae</taxon>
        <taxon>Cinchonoideae</taxon>
        <taxon>Cinchoneae</taxon>
        <taxon>Cinchona</taxon>
    </lineage>
</organism>
<dbReference type="InterPro" id="IPR024678">
    <property type="entry name" value="Kinase_OSR1/WNK_CCT"/>
</dbReference>
<proteinExistence type="predicted"/>
<dbReference type="GO" id="GO:0005524">
    <property type="term" value="F:ATP binding"/>
    <property type="evidence" value="ECO:0007669"/>
    <property type="project" value="UniProtKB-KW"/>
</dbReference>
<keyword evidence="13" id="KW-1185">Reference proteome</keyword>
<dbReference type="InterPro" id="IPR050588">
    <property type="entry name" value="WNK_Ser-Thr_kinase"/>
</dbReference>
<dbReference type="PANTHER" id="PTHR13902">
    <property type="entry name" value="SERINE/THREONINE-PROTEIN KINASE WNK WITH NO LYSINE -RELATED"/>
    <property type="match status" value="1"/>
</dbReference>
<comment type="caution">
    <text evidence="12">The sequence shown here is derived from an EMBL/GenBank/DDBJ whole genome shotgun (WGS) entry which is preliminary data.</text>
</comment>
<dbReference type="SUPFAM" id="SSF56112">
    <property type="entry name" value="Protein kinase-like (PK-like)"/>
    <property type="match status" value="1"/>
</dbReference>
<dbReference type="GO" id="GO:0004674">
    <property type="term" value="F:protein serine/threonine kinase activity"/>
    <property type="evidence" value="ECO:0007669"/>
    <property type="project" value="UniProtKB-KW"/>
</dbReference>
<evidence type="ECO:0000313" key="13">
    <source>
        <dbReference type="Proteomes" id="UP001630127"/>
    </source>
</evidence>
<evidence type="ECO:0000256" key="4">
    <source>
        <dbReference type="ARBA" id="ARBA00022741"/>
    </source>
</evidence>
<evidence type="ECO:0000256" key="6">
    <source>
        <dbReference type="ARBA" id="ARBA00022840"/>
    </source>
</evidence>
<feature type="compositionally biased region" description="Polar residues" evidence="10">
    <location>
        <begin position="432"/>
        <end position="442"/>
    </location>
</feature>
<keyword evidence="6" id="KW-0067">ATP-binding</keyword>
<evidence type="ECO:0000256" key="7">
    <source>
        <dbReference type="ARBA" id="ARBA00047899"/>
    </source>
</evidence>
<sequence>MAQDSSSEQDPDEADIEPEFVEMDPSGRYGRYKEVLGKGAFKKVYRAFDELEGIEVAWNQVKVSDLLRNTDDMERLYSEVHLLKTLKHKNIIKFYNSWVDGKHENINFITEIFTSGTLRQYRKKHKNVDLRALKKWSRQILEGLWYLHSHDPPVIHRDLKCDNIFVNGNQGEVKIGDLGLAAILRQARSAHSVIGTPEFMAPELYEEEYNELVDIYAFGMCLLELVTFEYPYCECANAAQIFKKVTSGIKPASLTKVKDPGVREFIEKCIAKVSQRLSAKELLVDPFLQSDDDAGSIGQSLHPITQDGNDHGLDGSQFPKEPIPEGSRDFTVQGQRKDQNTIFLKLRIADSTGHIRNIHFPFDIEVDTAAAVASEMVEELDLTDQDVSAIAEMIDAEIRSYIPDWAPQEDSSSYSGDATISDGGTFELQGDASPSINDSVSSPGLVLERMSSGRKYWSDSPKTVGGSSPLAPRFSNLSVSDSATPRDGWTEENGLSPDSYKYHSTSDVAENETESDDDMEQDEATELHDAPSGESDHSADFHSAFGPHLLDDNNAVSISYSADVRIIVEKLEQLLIEQKNELDELRRKHELAVLDLLKDLPPDTRSRILSNCNMKISYHKSQYETCGSAESSGDSGSPRQT</sequence>
<dbReference type="Gene3D" id="3.10.20.90">
    <property type="entry name" value="Phosphatidylinositol 3-kinase Catalytic Subunit, Chain A, domain 1"/>
    <property type="match status" value="1"/>
</dbReference>
<keyword evidence="5" id="KW-0418">Kinase</keyword>
<evidence type="ECO:0000313" key="12">
    <source>
        <dbReference type="EMBL" id="KAL3512711.1"/>
    </source>
</evidence>
<accession>A0ABD2Z1J6</accession>
<feature type="compositionally biased region" description="Polar residues" evidence="10">
    <location>
        <begin position="409"/>
        <end position="418"/>
    </location>
</feature>
<keyword evidence="3" id="KW-0808">Transferase</keyword>
<dbReference type="SMART" id="SM00220">
    <property type="entry name" value="S_TKc"/>
    <property type="match status" value="1"/>
</dbReference>
<dbReference type="AlphaFoldDB" id="A0ABD2Z1J6"/>
<feature type="region of interest" description="Disordered" evidence="10">
    <location>
        <begin position="1"/>
        <end position="25"/>
    </location>
</feature>
<feature type="region of interest" description="Disordered" evidence="10">
    <location>
        <begin position="406"/>
        <end position="443"/>
    </location>
</feature>
<dbReference type="Pfam" id="PF00069">
    <property type="entry name" value="Pkinase"/>
    <property type="match status" value="1"/>
</dbReference>
<dbReference type="FunFam" id="1.10.510.10:FF:000046">
    <property type="entry name" value="probable serine/threonine-protein kinase WNK9"/>
    <property type="match status" value="1"/>
</dbReference>
<dbReference type="Gene3D" id="3.30.200.20">
    <property type="entry name" value="Phosphorylase Kinase, domain 1"/>
    <property type="match status" value="1"/>
</dbReference>
<feature type="domain" description="Protein kinase" evidence="11">
    <location>
        <begin position="30"/>
        <end position="288"/>
    </location>
</feature>
<keyword evidence="2" id="KW-0723">Serine/threonine-protein kinase</keyword>
<feature type="compositionally biased region" description="Acidic residues" evidence="10">
    <location>
        <begin position="509"/>
        <end position="524"/>
    </location>
</feature>
<dbReference type="EC" id="2.7.11.1" evidence="1"/>
<keyword evidence="4" id="KW-0547">Nucleotide-binding</keyword>
<gene>
    <name evidence="12" type="ORF">ACH5RR_025428</name>
</gene>
<evidence type="ECO:0000259" key="11">
    <source>
        <dbReference type="PROSITE" id="PS50011"/>
    </source>
</evidence>
<dbReference type="InterPro" id="IPR000719">
    <property type="entry name" value="Prot_kinase_dom"/>
</dbReference>
<keyword evidence="9" id="KW-0175">Coiled coil</keyword>
<name>A0ABD2Z1J6_9GENT</name>
<dbReference type="InterPro" id="IPR011009">
    <property type="entry name" value="Kinase-like_dom_sf"/>
</dbReference>
<dbReference type="PROSITE" id="PS50011">
    <property type="entry name" value="PROTEIN_KINASE_DOM"/>
    <property type="match status" value="1"/>
</dbReference>
<dbReference type="FunFam" id="3.30.200.20:FF:000075">
    <property type="entry name" value="Probable serine/threonine-protein kinase WNK1"/>
    <property type="match status" value="1"/>
</dbReference>
<feature type="compositionally biased region" description="Basic and acidic residues" evidence="10">
    <location>
        <begin position="525"/>
        <end position="540"/>
    </location>
</feature>
<dbReference type="Proteomes" id="UP001630127">
    <property type="component" value="Unassembled WGS sequence"/>
</dbReference>
<evidence type="ECO:0000256" key="8">
    <source>
        <dbReference type="ARBA" id="ARBA00048679"/>
    </source>
</evidence>
<dbReference type="InterPro" id="IPR008271">
    <property type="entry name" value="Ser/Thr_kinase_AS"/>
</dbReference>
<dbReference type="EMBL" id="JBJUIK010000011">
    <property type="protein sequence ID" value="KAL3512711.1"/>
    <property type="molecule type" value="Genomic_DNA"/>
</dbReference>